<proteinExistence type="predicted"/>
<name>A0A7S1QHE6_NEODS</name>
<organism evidence="1">
    <name type="scientific">Neobodo designis</name>
    <name type="common">Flagellated protozoan</name>
    <name type="synonym">Bodo designis</name>
    <dbReference type="NCBI Taxonomy" id="312471"/>
    <lineage>
        <taxon>Eukaryota</taxon>
        <taxon>Discoba</taxon>
        <taxon>Euglenozoa</taxon>
        <taxon>Kinetoplastea</taxon>
        <taxon>Metakinetoplastina</taxon>
        <taxon>Neobodonida</taxon>
        <taxon>Neobodo</taxon>
    </lineage>
</organism>
<reference evidence="1" key="1">
    <citation type="submission" date="2021-01" db="EMBL/GenBank/DDBJ databases">
        <authorList>
            <person name="Corre E."/>
            <person name="Pelletier E."/>
            <person name="Niang G."/>
            <person name="Scheremetjew M."/>
            <person name="Finn R."/>
            <person name="Kale V."/>
            <person name="Holt S."/>
            <person name="Cochrane G."/>
            <person name="Meng A."/>
            <person name="Brown T."/>
            <person name="Cohen L."/>
        </authorList>
    </citation>
    <scope>NUCLEOTIDE SEQUENCE</scope>
    <source>
        <strain evidence="1">CCAP 1951/1</strain>
    </source>
</reference>
<dbReference type="AlphaFoldDB" id="A0A7S1QHE6"/>
<sequence length="201" mass="21507">MSSRRPDLQYTVHRLPLGFRRSEVETVFARVPRDPSVPVHAVITFQVLQPWCPPKQQQEGAGDAQTAPACPVPAPGGGCCGSGDMIDFTAGAAEFKDTSREAFVAWCEAIRAVAATTPEAIPWVDWPDPATGLAASHECGPCTYSEVDAIEQLLTYEVVHVGTSGGGCRMISHPKHGFDVYPATLLIAGDTDAVLTLLEKF</sequence>
<gene>
    <name evidence="1" type="ORF">NDES1114_LOCUS27029</name>
</gene>
<accession>A0A7S1QHE6</accession>
<dbReference type="EMBL" id="HBGF01040362">
    <property type="protein sequence ID" value="CAD9139761.1"/>
    <property type="molecule type" value="Transcribed_RNA"/>
</dbReference>
<evidence type="ECO:0000313" key="1">
    <source>
        <dbReference type="EMBL" id="CAD9139761.1"/>
    </source>
</evidence>
<protein>
    <submittedName>
        <fullName evidence="1">Uncharacterized protein</fullName>
    </submittedName>
</protein>